<evidence type="ECO:0000313" key="2">
    <source>
        <dbReference type="Proteomes" id="UP000254866"/>
    </source>
</evidence>
<sequence>MSERPLYGMPMAVLASNNPYVLGQPNLFGDAPTKFTFVSDNPEFTKCWYEGLRAAVLRSTETHLPKGKTTWILHVVRLGFASPSADKEKCPIVLQLIVYLKIDDINEFPDSLASDLVDDLGKLIMMYWDGEEKVYVDVCGRYVFPGSSVGKVCSASGPAERCVDQSMNYARLYHDGNGRLPLPGSSIGIDGFVGTLTGYVKHRLPSGKSELFALTCRHVGDQKGNIGEGGLAKGQTITVSSPQPGDHMETKHAIAMRVQRLNQETKDLETKKKPSTTFGSIVNKIVSVIAPSNYVELFWLGAQRAAEKYKIELGPVYAASSTKTIAPDWLLVSIDPARAIRLKFLNQHFHSTEFDHGSGFKDPSARSCFSTENLIRVDWHWEEIFPTHRTLHQGPLLASDIVFKQPSRTTQKWVASKVNDIESILKPTNESDRTISQVCLVALDLKSSHRLAGTKQGDAGAMIFDGGFHPVAMISGSGLKMDANSSITNVNYLSEVYEDIEEVLGWKRGSVRWC</sequence>
<accession>A0A370U0Y5</accession>
<dbReference type="AlphaFoldDB" id="A0A370U0Y5"/>
<dbReference type="EMBL" id="NPIC01000001">
    <property type="protein sequence ID" value="RDL41428.1"/>
    <property type="molecule type" value="Genomic_DNA"/>
</dbReference>
<reference evidence="1 2" key="1">
    <citation type="journal article" date="2018" name="IMA Fungus">
        <title>IMA Genome-F 9: Draft genome sequence of Annulohypoxylon stygium, Aspergillus mulundensis, Berkeleyomyces basicola (syn. Thielaviopsis basicola), Ceratocystis smalleyi, two Cercospora beticola strains, Coleophoma cylindrospora, Fusarium fracticaudum, Phialophora cf. hyalina, and Morchella septimelata.</title>
        <authorList>
            <person name="Wingfield B.D."/>
            <person name="Bills G.F."/>
            <person name="Dong Y."/>
            <person name="Huang W."/>
            <person name="Nel W.J."/>
            <person name="Swalarsk-Parry B.S."/>
            <person name="Vaghefi N."/>
            <person name="Wilken P.M."/>
            <person name="An Z."/>
            <person name="de Beer Z.W."/>
            <person name="De Vos L."/>
            <person name="Chen L."/>
            <person name="Duong T.A."/>
            <person name="Gao Y."/>
            <person name="Hammerbacher A."/>
            <person name="Kikkert J.R."/>
            <person name="Li Y."/>
            <person name="Li H."/>
            <person name="Li K."/>
            <person name="Li Q."/>
            <person name="Liu X."/>
            <person name="Ma X."/>
            <person name="Naidoo K."/>
            <person name="Pethybridge S.J."/>
            <person name="Sun J."/>
            <person name="Steenkamp E.T."/>
            <person name="van der Nest M.A."/>
            <person name="van Wyk S."/>
            <person name="Wingfield M.J."/>
            <person name="Xiong C."/>
            <person name="Yue Q."/>
            <person name="Zhang X."/>
        </authorList>
    </citation>
    <scope>NUCLEOTIDE SEQUENCE [LARGE SCALE GENOMIC DNA]</scope>
    <source>
        <strain evidence="1 2">BP 5553</strain>
    </source>
</reference>
<dbReference type="Proteomes" id="UP000254866">
    <property type="component" value="Unassembled WGS sequence"/>
</dbReference>
<protein>
    <submittedName>
        <fullName evidence="1">Uncharacterized protein</fullName>
    </submittedName>
</protein>
<name>A0A370U0Y5_9HELO</name>
<proteinExistence type="predicted"/>
<dbReference type="GeneID" id="43594256"/>
<dbReference type="RefSeq" id="XP_031874084.1">
    <property type="nucleotide sequence ID" value="XM_032010030.1"/>
</dbReference>
<organism evidence="1 2">
    <name type="scientific">Venustampulla echinocandica</name>
    <dbReference type="NCBI Taxonomy" id="2656787"/>
    <lineage>
        <taxon>Eukaryota</taxon>
        <taxon>Fungi</taxon>
        <taxon>Dikarya</taxon>
        <taxon>Ascomycota</taxon>
        <taxon>Pezizomycotina</taxon>
        <taxon>Leotiomycetes</taxon>
        <taxon>Helotiales</taxon>
        <taxon>Pleuroascaceae</taxon>
        <taxon>Venustampulla</taxon>
    </lineage>
</organism>
<evidence type="ECO:0000313" key="1">
    <source>
        <dbReference type="EMBL" id="RDL41428.1"/>
    </source>
</evidence>
<gene>
    <name evidence="1" type="ORF">BP5553_01407</name>
</gene>
<keyword evidence="2" id="KW-1185">Reference proteome</keyword>
<dbReference type="OrthoDB" id="5424209at2759"/>
<comment type="caution">
    <text evidence="1">The sequence shown here is derived from an EMBL/GenBank/DDBJ whole genome shotgun (WGS) entry which is preliminary data.</text>
</comment>